<dbReference type="EMBL" id="JANFQO010000007">
    <property type="protein sequence ID" value="MCQ4165023.1"/>
    <property type="molecule type" value="Genomic_DNA"/>
</dbReference>
<gene>
    <name evidence="1" type="ORF">NM961_09905</name>
</gene>
<dbReference type="Proteomes" id="UP001165498">
    <property type="component" value="Unassembled WGS sequence"/>
</dbReference>
<organism evidence="1 2">
    <name type="scientific">Tahibacter harae</name>
    <dbReference type="NCBI Taxonomy" id="2963937"/>
    <lineage>
        <taxon>Bacteria</taxon>
        <taxon>Pseudomonadati</taxon>
        <taxon>Pseudomonadota</taxon>
        <taxon>Gammaproteobacteria</taxon>
        <taxon>Lysobacterales</taxon>
        <taxon>Rhodanobacteraceae</taxon>
        <taxon>Tahibacter</taxon>
    </lineage>
</organism>
<comment type="caution">
    <text evidence="1">The sequence shown here is derived from an EMBL/GenBank/DDBJ whole genome shotgun (WGS) entry which is preliminary data.</text>
</comment>
<dbReference type="RefSeq" id="WP_255914073.1">
    <property type="nucleotide sequence ID" value="NZ_JANFQO010000007.1"/>
</dbReference>
<dbReference type="InterPro" id="IPR007263">
    <property type="entry name" value="DCC1-like"/>
</dbReference>
<dbReference type="Pfam" id="PF04134">
    <property type="entry name" value="DCC1-like"/>
    <property type="match status" value="1"/>
</dbReference>
<protein>
    <submittedName>
        <fullName evidence="1">DUF393 domain-containing protein</fullName>
    </submittedName>
</protein>
<evidence type="ECO:0000313" key="1">
    <source>
        <dbReference type="EMBL" id="MCQ4165023.1"/>
    </source>
</evidence>
<sequence length="127" mass="14636">MSALPPITVFFDSYCPVCRREVASHRRRAPDAPIVWRDLATDPAALAGQDFGLDAALALLHVRDAQGRLHIGLAAHLQLWERLPGWRHLAAALQRLAWLQRPLEMLYRLFTRHRPGLARRRRERRHG</sequence>
<evidence type="ECO:0000313" key="2">
    <source>
        <dbReference type="Proteomes" id="UP001165498"/>
    </source>
</evidence>
<proteinExistence type="predicted"/>
<keyword evidence="2" id="KW-1185">Reference proteome</keyword>
<reference evidence="1" key="1">
    <citation type="submission" date="2022-07" db="EMBL/GenBank/DDBJ databases">
        <title>Tahibacter sp., a new gammaproteobacterium isolated from the silt sample collected at pig farm.</title>
        <authorList>
            <person name="Chen H."/>
        </authorList>
    </citation>
    <scope>NUCLEOTIDE SEQUENCE</scope>
    <source>
        <strain evidence="1">P2K</strain>
    </source>
</reference>
<name>A0ABT1QRW8_9GAMM</name>
<accession>A0ABT1QRW8</accession>